<dbReference type="Pfam" id="PF00188">
    <property type="entry name" value="CAP"/>
    <property type="match status" value="1"/>
</dbReference>
<dbReference type="SMART" id="SM00198">
    <property type="entry name" value="SCP"/>
    <property type="match status" value="1"/>
</dbReference>
<dbReference type="InterPro" id="IPR001283">
    <property type="entry name" value="CRISP-related"/>
</dbReference>
<comment type="caution">
    <text evidence="2">The sequence shown here is derived from an EMBL/GenBank/DDBJ whole genome shotgun (WGS) entry which is preliminary data.</text>
</comment>
<evidence type="ECO:0000313" key="2">
    <source>
        <dbReference type="EMBL" id="MXO64457.1"/>
    </source>
</evidence>
<dbReference type="InterPro" id="IPR035940">
    <property type="entry name" value="CAP_sf"/>
</dbReference>
<evidence type="ECO:0000259" key="1">
    <source>
        <dbReference type="SMART" id="SM00198"/>
    </source>
</evidence>
<dbReference type="InterPro" id="IPR018244">
    <property type="entry name" value="Allrgn_V5/Tpx1_CS"/>
</dbReference>
<reference evidence="2 3" key="1">
    <citation type="submission" date="2019-12" db="EMBL/GenBank/DDBJ databases">
        <title>Genomic-based taxomic classification of the family Erythrobacteraceae.</title>
        <authorList>
            <person name="Xu L."/>
        </authorList>
    </citation>
    <scope>NUCLEOTIDE SEQUENCE [LARGE SCALE GENOMIC DNA]</scope>
    <source>
        <strain evidence="2 3">LMG 29518</strain>
    </source>
</reference>
<accession>A0A6I4T0I4</accession>
<protein>
    <submittedName>
        <fullName evidence="2">SCP-like extracellular</fullName>
    </submittedName>
</protein>
<dbReference type="InterPro" id="IPR002413">
    <property type="entry name" value="V5_allergen-like"/>
</dbReference>
<feature type="domain" description="SCP" evidence="1">
    <location>
        <begin position="14"/>
        <end position="153"/>
    </location>
</feature>
<dbReference type="PROSITE" id="PS01010">
    <property type="entry name" value="CRISP_2"/>
    <property type="match status" value="1"/>
</dbReference>
<dbReference type="PANTHER" id="PTHR10334">
    <property type="entry name" value="CYSTEINE-RICH SECRETORY PROTEIN-RELATED"/>
    <property type="match status" value="1"/>
</dbReference>
<dbReference type="OrthoDB" id="9794228at2"/>
<gene>
    <name evidence="2" type="ORF">GRI91_01615</name>
</gene>
<sequence>MLVVSAHASRPDDRFQRTILVSHNIERVTLGLKPLHWNAQLADEANEWARRLAREGRIRHSHVTERKGAGENLWAGTHGYYQPQDIMNAFLAERRDFRAGVFPDVSRTGSWNDVGHYTQIIWPDTRYVGCASARGRSYDYVVCRYWPAGNIIGRRIAP</sequence>
<dbReference type="PRINTS" id="PR00837">
    <property type="entry name" value="V5TPXLIKE"/>
</dbReference>
<dbReference type="PRINTS" id="PR00838">
    <property type="entry name" value="V5ALLERGEN"/>
</dbReference>
<organism evidence="2 3">
    <name type="scientific">Altericroceibacterium endophyticum</name>
    <dbReference type="NCBI Taxonomy" id="1808508"/>
    <lineage>
        <taxon>Bacteria</taxon>
        <taxon>Pseudomonadati</taxon>
        <taxon>Pseudomonadota</taxon>
        <taxon>Alphaproteobacteria</taxon>
        <taxon>Sphingomonadales</taxon>
        <taxon>Erythrobacteraceae</taxon>
        <taxon>Altericroceibacterium</taxon>
    </lineage>
</organism>
<dbReference type="Gene3D" id="3.40.33.10">
    <property type="entry name" value="CAP"/>
    <property type="match status" value="1"/>
</dbReference>
<dbReference type="GO" id="GO:0005576">
    <property type="term" value="C:extracellular region"/>
    <property type="evidence" value="ECO:0007669"/>
    <property type="project" value="InterPro"/>
</dbReference>
<dbReference type="Proteomes" id="UP000438476">
    <property type="component" value="Unassembled WGS sequence"/>
</dbReference>
<evidence type="ECO:0000313" key="3">
    <source>
        <dbReference type="Proteomes" id="UP000438476"/>
    </source>
</evidence>
<dbReference type="AlphaFoldDB" id="A0A6I4T0I4"/>
<proteinExistence type="predicted"/>
<dbReference type="EMBL" id="WTYT01000001">
    <property type="protein sequence ID" value="MXO64457.1"/>
    <property type="molecule type" value="Genomic_DNA"/>
</dbReference>
<dbReference type="SUPFAM" id="SSF55797">
    <property type="entry name" value="PR-1-like"/>
    <property type="match status" value="1"/>
</dbReference>
<dbReference type="PROSITE" id="PS01009">
    <property type="entry name" value="CRISP_1"/>
    <property type="match status" value="1"/>
</dbReference>
<name>A0A6I4T0I4_9SPHN</name>
<dbReference type="InterPro" id="IPR014044">
    <property type="entry name" value="CAP_dom"/>
</dbReference>
<keyword evidence="3" id="KW-1185">Reference proteome</keyword>